<gene>
    <name evidence="9" type="ORF">C7I36_02530</name>
</gene>
<evidence type="ECO:0000313" key="9">
    <source>
        <dbReference type="EMBL" id="PSJ47244.1"/>
    </source>
</evidence>
<evidence type="ECO:0000256" key="1">
    <source>
        <dbReference type="ARBA" id="ARBA00022670"/>
    </source>
</evidence>
<dbReference type="GO" id="GO:0004252">
    <property type="term" value="F:serine-type endopeptidase activity"/>
    <property type="evidence" value="ECO:0007669"/>
    <property type="project" value="InterPro"/>
</dbReference>
<dbReference type="GO" id="GO:0030288">
    <property type="term" value="C:outer membrane-bounded periplasmic space"/>
    <property type="evidence" value="ECO:0007669"/>
    <property type="project" value="InterPro"/>
</dbReference>
<dbReference type="InterPro" id="IPR005073">
    <property type="entry name" value="Peptidase_M74"/>
</dbReference>
<keyword evidence="6" id="KW-0862">Zinc</keyword>
<dbReference type="NCBIfam" id="NF006947">
    <property type="entry name" value="PRK09429.1"/>
    <property type="match status" value="1"/>
</dbReference>
<comment type="caution">
    <text evidence="9">The sequence shown here is derived from an EMBL/GenBank/DDBJ whole genome shotgun (WGS) entry which is preliminary data.</text>
</comment>
<evidence type="ECO:0000256" key="2">
    <source>
        <dbReference type="ARBA" id="ARBA00022723"/>
    </source>
</evidence>
<evidence type="ECO:0000256" key="5">
    <source>
        <dbReference type="ARBA" id="ARBA00022801"/>
    </source>
</evidence>
<dbReference type="RefSeq" id="WP_106452159.1">
    <property type="nucleotide sequence ID" value="NZ_PXYH01000002.1"/>
</dbReference>
<proteinExistence type="predicted"/>
<evidence type="ECO:0000256" key="3">
    <source>
        <dbReference type="ARBA" id="ARBA00022729"/>
    </source>
</evidence>
<keyword evidence="7" id="KW-0482">Metalloprotease</keyword>
<feature type="disulfide bond" evidence="8">
    <location>
        <begin position="28"/>
        <end position="248"/>
    </location>
</feature>
<dbReference type="Pfam" id="PF03411">
    <property type="entry name" value="Peptidase_M74"/>
    <property type="match status" value="1"/>
</dbReference>
<dbReference type="PIRSF" id="PIRSF018455">
    <property type="entry name" value="MepA"/>
    <property type="match status" value="1"/>
</dbReference>
<evidence type="ECO:0000313" key="10">
    <source>
        <dbReference type="Proteomes" id="UP000242181"/>
    </source>
</evidence>
<evidence type="ECO:0000256" key="8">
    <source>
        <dbReference type="PIRSR" id="PIRSR018455-2"/>
    </source>
</evidence>
<dbReference type="OrthoDB" id="1467367at2"/>
<dbReference type="InterPro" id="IPR009045">
    <property type="entry name" value="Zn_M74/Hedgehog-like"/>
</dbReference>
<reference evidence="9 10" key="1">
    <citation type="submission" date="2018-03" db="EMBL/GenBank/DDBJ databases">
        <title>The draft genome of Zobellella taiwanensis JCM 13381.</title>
        <authorList>
            <person name="Liu L."/>
            <person name="Li L."/>
            <person name="Wang T."/>
            <person name="Zhang X."/>
            <person name="Liang L."/>
        </authorList>
    </citation>
    <scope>NUCLEOTIDE SEQUENCE [LARGE SCALE GENOMIC DNA]</scope>
    <source>
        <strain evidence="9 10">JCM 13381</strain>
    </source>
</reference>
<feature type="disulfide bond" evidence="8">
    <location>
        <begin position="170"/>
        <end position="217"/>
    </location>
</feature>
<protein>
    <submittedName>
        <fullName evidence="9">Penicillin-insensitive murein endopeptidase</fullName>
    </submittedName>
</protein>
<keyword evidence="3" id="KW-0732">Signal</keyword>
<keyword evidence="10" id="KW-1185">Reference proteome</keyword>
<dbReference type="EMBL" id="PXYH01000002">
    <property type="protein sequence ID" value="PSJ47244.1"/>
    <property type="molecule type" value="Genomic_DNA"/>
</dbReference>
<dbReference type="AlphaFoldDB" id="A0A2P7RAI4"/>
<dbReference type="GO" id="GO:0008237">
    <property type="term" value="F:metallopeptidase activity"/>
    <property type="evidence" value="ECO:0007669"/>
    <property type="project" value="UniProtKB-KW"/>
</dbReference>
<accession>A0A2P7RAI4</accession>
<keyword evidence="1" id="KW-0645">Protease</keyword>
<dbReference type="Proteomes" id="UP000242181">
    <property type="component" value="Unassembled WGS sequence"/>
</dbReference>
<sequence>MNKWWWGILAWLPALALAEAIGGYSAGCQMNARALPGSGPGFYVIRSERQRYYGQPQMIHYLQDLGRRVDQAGLPPMLVGDIAMQRGGPFAYGHRSHQTGLDADIWLRSPPENPLPRQLETIAAVDMVDHRHYVLTADFQDKQRQLIALAAQDHRVDRIFVHPLIKQALCQSHGESPWLRKIRPWFGHSSHFHVRLACPQGQARCQPQAPVPAGTGCGAELAGWLNDRAGEITVGPRAPWRPVLPKACVGWVRP</sequence>
<evidence type="ECO:0000256" key="7">
    <source>
        <dbReference type="ARBA" id="ARBA00023049"/>
    </source>
</evidence>
<keyword evidence="8" id="KW-1015">Disulfide bond</keyword>
<keyword evidence="2" id="KW-0479">Metal-binding</keyword>
<evidence type="ECO:0000256" key="4">
    <source>
        <dbReference type="ARBA" id="ARBA00022764"/>
    </source>
</evidence>
<dbReference type="Gene3D" id="3.30.1380.10">
    <property type="match status" value="1"/>
</dbReference>
<name>A0A2P7RAI4_9GAMM</name>
<evidence type="ECO:0000256" key="6">
    <source>
        <dbReference type="ARBA" id="ARBA00022833"/>
    </source>
</evidence>
<dbReference type="GO" id="GO:0006508">
    <property type="term" value="P:proteolysis"/>
    <property type="evidence" value="ECO:0007669"/>
    <property type="project" value="UniProtKB-KW"/>
</dbReference>
<feature type="disulfide bond" evidence="8">
    <location>
        <begin position="198"/>
        <end position="205"/>
    </location>
</feature>
<keyword evidence="5" id="KW-0378">Hydrolase</keyword>
<dbReference type="SUPFAM" id="SSF55166">
    <property type="entry name" value="Hedgehog/DD-peptidase"/>
    <property type="match status" value="1"/>
</dbReference>
<organism evidence="9 10">
    <name type="scientific">Zobellella taiwanensis</name>
    <dbReference type="NCBI Taxonomy" id="347535"/>
    <lineage>
        <taxon>Bacteria</taxon>
        <taxon>Pseudomonadati</taxon>
        <taxon>Pseudomonadota</taxon>
        <taxon>Gammaproteobacteria</taxon>
        <taxon>Aeromonadales</taxon>
        <taxon>Aeromonadaceae</taxon>
        <taxon>Zobellella</taxon>
    </lineage>
</organism>
<keyword evidence="4" id="KW-0574">Periplasm</keyword>
<dbReference type="GO" id="GO:0046872">
    <property type="term" value="F:metal ion binding"/>
    <property type="evidence" value="ECO:0007669"/>
    <property type="project" value="UniProtKB-KW"/>
</dbReference>